<evidence type="ECO:0000313" key="2">
    <source>
        <dbReference type="Proteomes" id="UP000186777"/>
    </source>
</evidence>
<reference evidence="1 2" key="1">
    <citation type="journal article" date="2016" name="Nat. Biotechnol.">
        <title>Measurement of bacterial replication rates in microbial communities.</title>
        <authorList>
            <person name="Brown C.T."/>
            <person name="Olm M.R."/>
            <person name="Thomas B.C."/>
            <person name="Banfield J.F."/>
        </authorList>
    </citation>
    <scope>NUCLEOTIDE SEQUENCE [LARGE SCALE GENOMIC DNA]</scope>
    <source>
        <strain evidence="1">46_33</strain>
    </source>
</reference>
<sequence>MNNLWWKEISGARRIIDSIFKAVENEKNVILKFSPSTPWIDDFREVLSEKIEIELTEQELKQINYSEADVGDYMLQNFCREAVRVYWRPPEPVGKFLRKCEDLTLSDKILWVKLQNKKQLEDWLSFISEYDKTSGKENRKAVFLLEIDDSFENLPEKKYFEVYKIGDEIPEYVRYTYASVLASEADIKDSMITYLSQLATSCCNDIELIPLCINEQRSFMENPYDTMVQLIADNCRSDGSDFVLAGDHSRIDYLVWQAQLKILFPSIERYRVYLIQKMSKQIKDKLQFPYKTNFGDLDSPEELELKDLTYAIGNGRLLMDDSKEYNRLERFREYRNSLAHGKPLSFEDVKFLLGNVMG</sequence>
<gene>
    <name evidence="1" type="ORF">BHW43_07470</name>
</gene>
<dbReference type="EMBL" id="MNTG01000033">
    <property type="protein sequence ID" value="OLA37107.1"/>
    <property type="molecule type" value="Genomic_DNA"/>
</dbReference>
<dbReference type="RefSeq" id="WP_303680069.1">
    <property type="nucleotide sequence ID" value="NZ_MNTG01000033.1"/>
</dbReference>
<accession>A0A1Q6R433</accession>
<proteinExistence type="predicted"/>
<dbReference type="Proteomes" id="UP000186777">
    <property type="component" value="Unassembled WGS sequence"/>
</dbReference>
<protein>
    <submittedName>
        <fullName evidence="1">Uncharacterized protein</fullName>
    </submittedName>
</protein>
<comment type="caution">
    <text evidence="1">The sequence shown here is derived from an EMBL/GenBank/DDBJ whole genome shotgun (WGS) entry which is preliminary data.</text>
</comment>
<organism evidence="1 2">
    <name type="scientific">Phascolarctobacterium succinatutens</name>
    <dbReference type="NCBI Taxonomy" id="626940"/>
    <lineage>
        <taxon>Bacteria</taxon>
        <taxon>Bacillati</taxon>
        <taxon>Bacillota</taxon>
        <taxon>Negativicutes</taxon>
        <taxon>Acidaminococcales</taxon>
        <taxon>Acidaminococcaceae</taxon>
        <taxon>Phascolarctobacterium</taxon>
    </lineage>
</organism>
<dbReference type="AlphaFoldDB" id="A0A1Q6R433"/>
<name>A0A1Q6R433_9FIRM</name>
<evidence type="ECO:0000313" key="1">
    <source>
        <dbReference type="EMBL" id="OLA37107.1"/>
    </source>
</evidence>
<dbReference type="STRING" id="626940.BHW43_07470"/>